<accession>A0A1G7HXZ3</accession>
<dbReference type="EMBL" id="FNBH01000001">
    <property type="protein sequence ID" value="SDF05417.1"/>
    <property type="molecule type" value="Genomic_DNA"/>
</dbReference>
<dbReference type="InterPro" id="IPR029058">
    <property type="entry name" value="AB_hydrolase_fold"/>
</dbReference>
<reference evidence="2" key="1">
    <citation type="submission" date="2016-10" db="EMBL/GenBank/DDBJ databases">
        <authorList>
            <person name="Varghese N."/>
            <person name="Submissions S."/>
        </authorList>
    </citation>
    <scope>NUCLEOTIDE SEQUENCE [LARGE SCALE GENOMIC DNA]</scope>
    <source>
        <strain evidence="2">DSM 19684</strain>
    </source>
</reference>
<dbReference type="Proteomes" id="UP000199203">
    <property type="component" value="Unassembled WGS sequence"/>
</dbReference>
<keyword evidence="2" id="KW-1185">Reference proteome</keyword>
<dbReference type="AlphaFoldDB" id="A0A1G7HXZ3"/>
<organism evidence="1 2">
    <name type="scientific">Epilithonimonas hungarica</name>
    <dbReference type="NCBI Taxonomy" id="454006"/>
    <lineage>
        <taxon>Bacteria</taxon>
        <taxon>Pseudomonadati</taxon>
        <taxon>Bacteroidota</taxon>
        <taxon>Flavobacteriia</taxon>
        <taxon>Flavobacteriales</taxon>
        <taxon>Weeksellaceae</taxon>
        <taxon>Chryseobacterium group</taxon>
        <taxon>Epilithonimonas</taxon>
    </lineage>
</organism>
<evidence type="ECO:0000313" key="1">
    <source>
        <dbReference type="EMBL" id="SDF05417.1"/>
    </source>
</evidence>
<sequence length="213" mass="24604">MKLYTISGLGADEKVLEKLTFNPEIEIVHIPWLIPHLNEEFSDYVARMSESIDDSEEFYLMGYSFGGILVQEIHKLKPAKKIVILGSIRCDAEKSKLIKAGEKTNAIKYIPERLFGNSSSVLYMFLKKIFDSKNSNLSEYFRVKDPYYLKWSMDKVAKWKFEKLPDVIQILADKDIVFPIKNSQPDFVIKNATHLFPLTKAKQVSEILKTIFV</sequence>
<dbReference type="SUPFAM" id="SSF53474">
    <property type="entry name" value="alpha/beta-Hydrolases"/>
    <property type="match status" value="1"/>
</dbReference>
<evidence type="ECO:0000313" key="2">
    <source>
        <dbReference type="Proteomes" id="UP000199203"/>
    </source>
</evidence>
<name>A0A1G7HXZ3_9FLAO</name>
<dbReference type="OrthoDB" id="659408at2"/>
<gene>
    <name evidence="1" type="ORF">SAMN05421825_0936</name>
</gene>
<dbReference type="Gene3D" id="3.40.50.1820">
    <property type="entry name" value="alpha/beta hydrolase"/>
    <property type="match status" value="1"/>
</dbReference>
<dbReference type="RefSeq" id="WP_089871760.1">
    <property type="nucleotide sequence ID" value="NZ_FNBH01000001.1"/>
</dbReference>
<evidence type="ECO:0008006" key="3">
    <source>
        <dbReference type="Google" id="ProtNLM"/>
    </source>
</evidence>
<proteinExistence type="predicted"/>
<dbReference type="STRING" id="454006.SAMN05421825_0936"/>
<protein>
    <recommendedName>
        <fullName evidence="3">Alpha/beta hydrolase</fullName>
    </recommendedName>
</protein>